<keyword evidence="2" id="KW-1185">Reference proteome</keyword>
<dbReference type="EMBL" id="JAOVZR010000001">
    <property type="protein sequence ID" value="MCY0146397.1"/>
    <property type="molecule type" value="Genomic_DNA"/>
</dbReference>
<organism evidence="1 2">
    <name type="scientific">Hoeflea algicola</name>
    <dbReference type="NCBI Taxonomy" id="2983763"/>
    <lineage>
        <taxon>Bacteria</taxon>
        <taxon>Pseudomonadati</taxon>
        <taxon>Pseudomonadota</taxon>
        <taxon>Alphaproteobacteria</taxon>
        <taxon>Hyphomicrobiales</taxon>
        <taxon>Rhizobiaceae</taxon>
        <taxon>Hoeflea</taxon>
    </lineage>
</organism>
<proteinExistence type="predicted"/>
<sequence length="50" mass="5208">MFSISEIEQAATLVRAASLTAGKRVGVILSGGNIDTDQFTTIMQGGIPQL</sequence>
<dbReference type="RefSeq" id="WP_267652070.1">
    <property type="nucleotide sequence ID" value="NZ_JAOVZR010000001.1"/>
</dbReference>
<reference evidence="1" key="1">
    <citation type="submission" date="2022-10" db="EMBL/GenBank/DDBJ databases">
        <title>Hoeflea sp. G2-23, isolated from marine algae.</title>
        <authorList>
            <person name="Kristyanto S."/>
            <person name="Kim J.M."/>
            <person name="Jeon C.O."/>
        </authorList>
    </citation>
    <scope>NUCLEOTIDE SEQUENCE</scope>
    <source>
        <strain evidence="1">G2-23</strain>
    </source>
</reference>
<protein>
    <submittedName>
        <fullName evidence="1">Uncharacterized protein</fullName>
    </submittedName>
</protein>
<gene>
    <name evidence="1" type="ORF">OEG84_01350</name>
</gene>
<name>A0ABT3Z3Q7_9HYPH</name>
<comment type="caution">
    <text evidence="1">The sequence shown here is derived from an EMBL/GenBank/DDBJ whole genome shotgun (WGS) entry which is preliminary data.</text>
</comment>
<evidence type="ECO:0000313" key="1">
    <source>
        <dbReference type="EMBL" id="MCY0146397.1"/>
    </source>
</evidence>
<dbReference type="Proteomes" id="UP001073227">
    <property type="component" value="Unassembled WGS sequence"/>
</dbReference>
<evidence type="ECO:0000313" key="2">
    <source>
        <dbReference type="Proteomes" id="UP001073227"/>
    </source>
</evidence>
<accession>A0ABT3Z3Q7</accession>